<proteinExistence type="predicted"/>
<sequence length="79" mass="9007">MTREEIFEGLNEVFSDVFDEEITVTDSTTADDIEDWDSLEHINLIVAVENKFGIKFNIGEVNKMKNVGEMVDIIIGRLN</sequence>
<comment type="caution">
    <text evidence="2">The sequence shown here is derived from an EMBL/GenBank/DDBJ whole genome shotgun (WGS) entry which is preliminary data.</text>
</comment>
<feature type="domain" description="Carrier" evidence="1">
    <location>
        <begin position="1"/>
        <end position="78"/>
    </location>
</feature>
<dbReference type="Proteomes" id="UP000604730">
    <property type="component" value="Unassembled WGS sequence"/>
</dbReference>
<gene>
    <name evidence="2" type="ORF">JJN12_02385</name>
</gene>
<dbReference type="EMBL" id="JAEPRJ010000001">
    <property type="protein sequence ID" value="MBK5896635.1"/>
    <property type="molecule type" value="Genomic_DNA"/>
</dbReference>
<evidence type="ECO:0000313" key="3">
    <source>
        <dbReference type="Proteomes" id="UP000604730"/>
    </source>
</evidence>
<dbReference type="InterPro" id="IPR009081">
    <property type="entry name" value="PP-bd_ACP"/>
</dbReference>
<organism evidence="2 3">
    <name type="scientific">Catonella massiliensis</name>
    <dbReference type="NCBI Taxonomy" id="2799636"/>
    <lineage>
        <taxon>Bacteria</taxon>
        <taxon>Bacillati</taxon>
        <taxon>Bacillota</taxon>
        <taxon>Clostridia</taxon>
        <taxon>Lachnospirales</taxon>
        <taxon>Lachnospiraceae</taxon>
        <taxon>Catonella</taxon>
    </lineage>
</organism>
<dbReference type="InterPro" id="IPR036736">
    <property type="entry name" value="ACP-like_sf"/>
</dbReference>
<evidence type="ECO:0000259" key="1">
    <source>
        <dbReference type="PROSITE" id="PS50075"/>
    </source>
</evidence>
<evidence type="ECO:0000313" key="2">
    <source>
        <dbReference type="EMBL" id="MBK5896635.1"/>
    </source>
</evidence>
<dbReference type="SUPFAM" id="SSF47336">
    <property type="entry name" value="ACP-like"/>
    <property type="match status" value="1"/>
</dbReference>
<dbReference type="Gene3D" id="1.10.1200.10">
    <property type="entry name" value="ACP-like"/>
    <property type="match status" value="1"/>
</dbReference>
<dbReference type="RefSeq" id="WP_208428195.1">
    <property type="nucleotide sequence ID" value="NZ_JAEPRJ010000001.1"/>
</dbReference>
<protein>
    <submittedName>
        <fullName evidence="2">Acyl carrier protein</fullName>
    </submittedName>
</protein>
<keyword evidence="3" id="KW-1185">Reference proteome</keyword>
<reference evidence="2 3" key="1">
    <citation type="submission" date="2021-01" db="EMBL/GenBank/DDBJ databases">
        <title>Isolation and description of Catonella massiliensis sp. nov., a novel Catonella species, isolated from a stable periodontitis subject.</title>
        <authorList>
            <person name="Antezack A."/>
            <person name="Boxberger M."/>
            <person name="La Scola B."/>
            <person name="Monnet-Corti V."/>
        </authorList>
    </citation>
    <scope>NUCLEOTIDE SEQUENCE [LARGE SCALE GENOMIC DNA]</scope>
    <source>
        <strain evidence="2 3">Marseille-Q4567</strain>
    </source>
</reference>
<accession>A0ABS1IY37</accession>
<dbReference type="PROSITE" id="PS50075">
    <property type="entry name" value="CARRIER"/>
    <property type="match status" value="1"/>
</dbReference>
<name>A0ABS1IY37_9FIRM</name>